<gene>
    <name evidence="1" type="ORF">PHYPSEUDO_001349</name>
</gene>
<reference evidence="1" key="1">
    <citation type="submission" date="2021-02" db="EMBL/GenBank/DDBJ databases">
        <authorList>
            <person name="Palmer J.M."/>
        </authorList>
    </citation>
    <scope>NUCLEOTIDE SEQUENCE</scope>
    <source>
        <strain evidence="1">SCRP734</strain>
    </source>
</reference>
<evidence type="ECO:0000313" key="2">
    <source>
        <dbReference type="Proteomes" id="UP000694044"/>
    </source>
</evidence>
<evidence type="ECO:0000313" key="1">
    <source>
        <dbReference type="EMBL" id="KAG7392245.1"/>
    </source>
</evidence>
<comment type="caution">
    <text evidence="1">The sequence shown here is derived from an EMBL/GenBank/DDBJ whole genome shotgun (WGS) entry which is preliminary data.</text>
</comment>
<dbReference type="Proteomes" id="UP000694044">
    <property type="component" value="Unassembled WGS sequence"/>
</dbReference>
<dbReference type="AlphaFoldDB" id="A0A8T1WGC8"/>
<dbReference type="EMBL" id="JAGDFM010000012">
    <property type="protein sequence ID" value="KAG7392245.1"/>
    <property type="molecule type" value="Genomic_DNA"/>
</dbReference>
<keyword evidence="2" id="KW-1185">Reference proteome</keyword>
<sequence>MGLAAGMLTGLPVARTTDPAARQLGRAALPMDLAAARLHTDMAVARLTMGLAAARFPTGLTAARTMDPMARQLSTPALLKILSLKYSDKLFTDLAAALLTVTMVDE</sequence>
<protein>
    <submittedName>
        <fullName evidence="1">Uncharacterized protein</fullName>
    </submittedName>
</protein>
<proteinExistence type="predicted"/>
<organism evidence="1 2">
    <name type="scientific">Phytophthora pseudosyringae</name>
    <dbReference type="NCBI Taxonomy" id="221518"/>
    <lineage>
        <taxon>Eukaryota</taxon>
        <taxon>Sar</taxon>
        <taxon>Stramenopiles</taxon>
        <taxon>Oomycota</taxon>
        <taxon>Peronosporomycetes</taxon>
        <taxon>Peronosporales</taxon>
        <taxon>Peronosporaceae</taxon>
        <taxon>Phytophthora</taxon>
    </lineage>
</organism>
<name>A0A8T1WGC8_9STRA</name>
<accession>A0A8T1WGC8</accession>